<keyword evidence="4 6" id="KW-0863">Zinc-finger</keyword>
<evidence type="ECO:0000256" key="4">
    <source>
        <dbReference type="ARBA" id="ARBA00022771"/>
    </source>
</evidence>
<evidence type="ECO:0000256" key="2">
    <source>
        <dbReference type="ARBA" id="ARBA00012483"/>
    </source>
</evidence>
<dbReference type="OMA" id="DMFYSAM"/>
<dbReference type="GO" id="GO:0061630">
    <property type="term" value="F:ubiquitin protein ligase activity"/>
    <property type="evidence" value="ECO:0000318"/>
    <property type="project" value="GO_Central"/>
</dbReference>
<proteinExistence type="predicted"/>
<keyword evidence="3" id="KW-0479">Metal-binding</keyword>
<dbReference type="PANTHER" id="PTHR15710:SF141">
    <property type="entry name" value="RING-H2 FINGER PROTEIN ATL36"/>
    <property type="match status" value="1"/>
</dbReference>
<evidence type="ECO:0000256" key="5">
    <source>
        <dbReference type="ARBA" id="ARBA00022833"/>
    </source>
</evidence>
<accession>A0A1S4D6U6</accession>
<dbReference type="PANTHER" id="PTHR15710">
    <property type="entry name" value="E3 UBIQUITIN-PROTEIN LIGASE PRAJA"/>
    <property type="match status" value="1"/>
</dbReference>
<dbReference type="CDD" id="cd16454">
    <property type="entry name" value="RING-H2_PA-TM-RING"/>
    <property type="match status" value="1"/>
</dbReference>
<protein>
    <recommendedName>
        <fullName evidence="2">RING-type E3 ubiquitin transferase</fullName>
        <ecNumber evidence="2">2.3.2.27</ecNumber>
    </recommendedName>
</protein>
<dbReference type="KEGG" id="nta:107826556"/>
<dbReference type="InterPro" id="IPR011016">
    <property type="entry name" value="Znf_RING-CH"/>
</dbReference>
<dbReference type="OrthoDB" id="4348522at2759"/>
<dbReference type="InterPro" id="IPR001841">
    <property type="entry name" value="Znf_RING"/>
</dbReference>
<dbReference type="GO" id="GO:0005737">
    <property type="term" value="C:cytoplasm"/>
    <property type="evidence" value="ECO:0000318"/>
    <property type="project" value="GO_Central"/>
</dbReference>
<evidence type="ECO:0000259" key="7">
    <source>
        <dbReference type="PROSITE" id="PS50089"/>
    </source>
</evidence>
<gene>
    <name evidence="8" type="primary">LOC107826556</name>
</gene>
<evidence type="ECO:0000256" key="3">
    <source>
        <dbReference type="ARBA" id="ARBA00022723"/>
    </source>
</evidence>
<dbReference type="GO" id="GO:0008270">
    <property type="term" value="F:zinc ion binding"/>
    <property type="evidence" value="ECO:0007669"/>
    <property type="project" value="UniProtKB-KW"/>
</dbReference>
<dbReference type="InterPro" id="IPR013083">
    <property type="entry name" value="Znf_RING/FYVE/PHD"/>
</dbReference>
<dbReference type="GO" id="GO:0016567">
    <property type="term" value="P:protein ubiquitination"/>
    <property type="evidence" value="ECO:0000318"/>
    <property type="project" value="GO_Central"/>
</dbReference>
<dbReference type="SUPFAM" id="SSF57850">
    <property type="entry name" value="RING/U-box"/>
    <property type="match status" value="1"/>
</dbReference>
<evidence type="ECO:0000256" key="1">
    <source>
        <dbReference type="ARBA" id="ARBA00000900"/>
    </source>
</evidence>
<dbReference type="Pfam" id="PF13639">
    <property type="entry name" value="zf-RING_2"/>
    <property type="match status" value="1"/>
</dbReference>
<feature type="domain" description="RING-type" evidence="7">
    <location>
        <begin position="196"/>
        <end position="237"/>
    </location>
</feature>
<dbReference type="PaxDb" id="4097-A0A1S4D6U6"/>
<keyword evidence="5" id="KW-0862">Zinc</keyword>
<dbReference type="PROSITE" id="PS50089">
    <property type="entry name" value="ZF_RING_2"/>
    <property type="match status" value="1"/>
</dbReference>
<dbReference type="SMR" id="A0A1S4D6U6"/>
<organism evidence="8">
    <name type="scientific">Nicotiana tabacum</name>
    <name type="common">Common tobacco</name>
    <dbReference type="NCBI Taxonomy" id="4097"/>
    <lineage>
        <taxon>Eukaryota</taxon>
        <taxon>Viridiplantae</taxon>
        <taxon>Streptophyta</taxon>
        <taxon>Embryophyta</taxon>
        <taxon>Tracheophyta</taxon>
        <taxon>Spermatophyta</taxon>
        <taxon>Magnoliopsida</taxon>
        <taxon>eudicotyledons</taxon>
        <taxon>Gunneridae</taxon>
        <taxon>Pentapetalae</taxon>
        <taxon>asterids</taxon>
        <taxon>lamiids</taxon>
        <taxon>Solanales</taxon>
        <taxon>Solanaceae</taxon>
        <taxon>Nicotianoideae</taxon>
        <taxon>Nicotianeae</taxon>
        <taxon>Nicotiana</taxon>
    </lineage>
</organism>
<comment type="catalytic activity">
    <reaction evidence="1">
        <text>S-ubiquitinyl-[E2 ubiquitin-conjugating enzyme]-L-cysteine + [acceptor protein]-L-lysine = [E2 ubiquitin-conjugating enzyme]-L-cysteine + N(6)-ubiquitinyl-[acceptor protein]-L-lysine.</text>
        <dbReference type="EC" id="2.3.2.27"/>
    </reaction>
</comment>
<dbReference type="Gene3D" id="3.30.40.10">
    <property type="entry name" value="Zinc/RING finger domain, C3HC4 (zinc finger)"/>
    <property type="match status" value="1"/>
</dbReference>
<dbReference type="AlphaFoldDB" id="A0A1S4D6U6"/>
<reference evidence="8" key="1">
    <citation type="submission" date="2025-08" db="UniProtKB">
        <authorList>
            <consortium name="RefSeq"/>
        </authorList>
    </citation>
    <scope>IDENTIFICATION</scope>
</reference>
<evidence type="ECO:0000256" key="6">
    <source>
        <dbReference type="PROSITE-ProRule" id="PRU00175"/>
    </source>
</evidence>
<dbReference type="EC" id="2.3.2.27" evidence="2"/>
<sequence>MESEIEYRHPCSIGGLLIRHQVSQINNDRSNNTTISPSSLPTLAIQFHLNTDEQFWYRPAPHEPAQFQGERSHINSLRDLTLPPFVYMSYDMFYSAMQSNLNNWGEEFDRNYRHVVIRDMIGKVREIVDDESNKGRRILKVFVSLTLVIDHYSDERSLLEGLSPRFNGTVPARKSSIMELPERMEIDEDERINDDCVICFEELGKERKILCMPCSHMFHGECITTWLEKSHRCPICRYEMPTAHVLDS</sequence>
<dbReference type="RefSeq" id="XP_016509029.1">
    <property type="nucleotide sequence ID" value="XM_016653543.1"/>
</dbReference>
<name>A0A1S4D6U6_TOBAC</name>
<evidence type="ECO:0000313" key="8">
    <source>
        <dbReference type="RefSeq" id="XP_016509029.1"/>
    </source>
</evidence>
<dbReference type="SMART" id="SM00184">
    <property type="entry name" value="RING"/>
    <property type="match status" value="1"/>
</dbReference>
<dbReference type="SMART" id="SM00744">
    <property type="entry name" value="RINGv"/>
    <property type="match status" value="1"/>
</dbReference>